<evidence type="ECO:0000259" key="2">
    <source>
        <dbReference type="Pfam" id="PF19259"/>
    </source>
</evidence>
<accession>A0ABM4X723</accession>
<dbReference type="Gene3D" id="3.10.10.10">
    <property type="entry name" value="HIV Type 1 Reverse Transcriptase, subunit A, domain 1"/>
    <property type="match status" value="1"/>
</dbReference>
<evidence type="ECO:0000313" key="3">
    <source>
        <dbReference type="Proteomes" id="UP001652660"/>
    </source>
</evidence>
<dbReference type="PANTHER" id="PTHR15503:SF22">
    <property type="entry name" value="TRANSPOSON TY3-I GAG POLYPROTEIN"/>
    <property type="match status" value="1"/>
</dbReference>
<organism evidence="3 4">
    <name type="scientific">Coffea arabica</name>
    <name type="common">Arabian coffee</name>
    <dbReference type="NCBI Taxonomy" id="13443"/>
    <lineage>
        <taxon>Eukaryota</taxon>
        <taxon>Viridiplantae</taxon>
        <taxon>Streptophyta</taxon>
        <taxon>Embryophyta</taxon>
        <taxon>Tracheophyta</taxon>
        <taxon>Spermatophyta</taxon>
        <taxon>Magnoliopsida</taxon>
        <taxon>eudicotyledons</taxon>
        <taxon>Gunneridae</taxon>
        <taxon>Pentapetalae</taxon>
        <taxon>asterids</taxon>
        <taxon>lamiids</taxon>
        <taxon>Gentianales</taxon>
        <taxon>Rubiaceae</taxon>
        <taxon>Ixoroideae</taxon>
        <taxon>Gardenieae complex</taxon>
        <taxon>Bertiereae - Coffeeae clade</taxon>
        <taxon>Coffeeae</taxon>
        <taxon>Coffea</taxon>
    </lineage>
</organism>
<dbReference type="Gene3D" id="2.40.70.10">
    <property type="entry name" value="Acid Proteases"/>
    <property type="match status" value="1"/>
</dbReference>
<evidence type="ECO:0000256" key="1">
    <source>
        <dbReference type="SAM" id="MobiDB-lite"/>
    </source>
</evidence>
<dbReference type="RefSeq" id="XP_071939838.1">
    <property type="nucleotide sequence ID" value="XM_072083737.1"/>
</dbReference>
<dbReference type="GeneID" id="140038396"/>
<dbReference type="PANTHER" id="PTHR15503">
    <property type="entry name" value="LDOC1 RELATED"/>
    <property type="match status" value="1"/>
</dbReference>
<dbReference type="InterPro" id="IPR043502">
    <property type="entry name" value="DNA/RNA_pol_sf"/>
</dbReference>
<dbReference type="Pfam" id="PF08284">
    <property type="entry name" value="RVP_2"/>
    <property type="match status" value="1"/>
</dbReference>
<proteinExistence type="predicted"/>
<feature type="domain" description="Ty3 transposon capsid-like protein" evidence="2">
    <location>
        <begin position="153"/>
        <end position="287"/>
    </location>
</feature>
<sequence>MAEGTRMKGFEESLKKQDAKIQAILESSTIERQALEEKMESNYVDMKALVEANNVELKEEMKNFMVTMSAQFNSFMRNLQGEKGILGQSPNSSERQLHQTLRKGPEGSNPLLGEKSRFAIGVPKLEFPSFGGSNPREWTRKCAKFFQLYQIPEGQQLDVAELHLEGKADLWYQSFKKDRGVVQWEEFASELCRRFGDIGGDDVVEEFNKLYQDSSLLAYQEKFEELRAAVMVKLPLLSESYYVSSFLSGLKEEIKAAVKMHMPQTLQAAFEKARWQEQYLSIILKQNKTPVKVSPPISSGSRQTHLNDLSHKKPAAQVFENNIKKDSPEGYKRISPTEFQYRKDHNLCFRCGERFSPGHICKNRGIHLVLADEEGLLDTEVDEEEGEIIEYQGNKSGRDVAFSLHSVSGHMSSNTIKMLGHFKGHDLSFLLDGGSTNCFIKPAIAQLHPDCVQNHKPFKVRIADGKKLTCNQWIPNMKWDMQGHNFTQNVYVLDLEPYDLILGVDWMKHYSPMTFDFKELTLSFDKEGETVLLQGDAHTAKVRMRQGTAAQKYIRNKIRTSLQHSCMIRVQHSQVTPVPKSITQLLDQYQDIFTEPTSLPPVRELDHQITLMPDAKPFKINPYRYPHMQKSEIERQVKDLLQSGIIQPSHSPFASPALLVKKKRWKLEVVH</sequence>
<name>A0ABM4X723_COFAR</name>
<feature type="region of interest" description="Disordered" evidence="1">
    <location>
        <begin position="83"/>
        <end position="112"/>
    </location>
</feature>
<evidence type="ECO:0000313" key="4">
    <source>
        <dbReference type="RefSeq" id="XP_071939838.1"/>
    </source>
</evidence>
<dbReference type="Proteomes" id="UP001652660">
    <property type="component" value="Chromosome 3e"/>
</dbReference>
<dbReference type="SUPFAM" id="SSF50630">
    <property type="entry name" value="Acid proteases"/>
    <property type="match status" value="1"/>
</dbReference>
<gene>
    <name evidence="4" type="primary">LOC140038396</name>
</gene>
<protein>
    <recommendedName>
        <fullName evidence="2">Ty3 transposon capsid-like protein domain-containing protein</fullName>
    </recommendedName>
</protein>
<keyword evidence="3" id="KW-1185">Reference proteome</keyword>
<dbReference type="InterPro" id="IPR032567">
    <property type="entry name" value="RTL1-rel"/>
</dbReference>
<dbReference type="Pfam" id="PF19259">
    <property type="entry name" value="Ty3_capsid"/>
    <property type="match status" value="1"/>
</dbReference>
<dbReference type="InterPro" id="IPR021109">
    <property type="entry name" value="Peptidase_aspartic_dom_sf"/>
</dbReference>
<dbReference type="CDD" id="cd00303">
    <property type="entry name" value="retropepsin_like"/>
    <property type="match status" value="1"/>
</dbReference>
<reference evidence="4" key="1">
    <citation type="submission" date="2025-08" db="UniProtKB">
        <authorList>
            <consortium name="RefSeq"/>
        </authorList>
    </citation>
    <scope>IDENTIFICATION</scope>
    <source>
        <tissue evidence="4">Leaves</tissue>
    </source>
</reference>
<dbReference type="InterPro" id="IPR045358">
    <property type="entry name" value="Ty3_capsid"/>
</dbReference>
<dbReference type="SUPFAM" id="SSF56672">
    <property type="entry name" value="DNA/RNA polymerases"/>
    <property type="match status" value="1"/>
</dbReference>